<feature type="region of interest" description="Disordered" evidence="1">
    <location>
        <begin position="107"/>
        <end position="143"/>
    </location>
</feature>
<keyword evidence="2" id="KW-0812">Transmembrane</keyword>
<comment type="caution">
    <text evidence="3">The sequence shown here is derived from an EMBL/GenBank/DDBJ whole genome shotgun (WGS) entry which is preliminary data.</text>
</comment>
<reference evidence="3 4" key="1">
    <citation type="submission" date="2024-09" db="EMBL/GenBank/DDBJ databases">
        <authorList>
            <person name="Sun Q."/>
            <person name="Mori K."/>
        </authorList>
    </citation>
    <scope>NUCLEOTIDE SEQUENCE [LARGE SCALE GENOMIC DNA]</scope>
    <source>
        <strain evidence="3 4">JCM 3143</strain>
    </source>
</reference>
<dbReference type="EMBL" id="JBHMBW010000056">
    <property type="protein sequence ID" value="MFB9629385.1"/>
    <property type="molecule type" value="Genomic_DNA"/>
</dbReference>
<protein>
    <submittedName>
        <fullName evidence="3">Uncharacterized protein</fullName>
    </submittedName>
</protein>
<keyword evidence="4" id="KW-1185">Reference proteome</keyword>
<evidence type="ECO:0000313" key="4">
    <source>
        <dbReference type="Proteomes" id="UP001589532"/>
    </source>
</evidence>
<feature type="compositionally biased region" description="Low complexity" evidence="1">
    <location>
        <begin position="131"/>
        <end position="143"/>
    </location>
</feature>
<proteinExistence type="predicted"/>
<evidence type="ECO:0000313" key="3">
    <source>
        <dbReference type="EMBL" id="MFB9629385.1"/>
    </source>
</evidence>
<dbReference type="RefSeq" id="WP_344987407.1">
    <property type="nucleotide sequence ID" value="NZ_BAAAXV010000001.1"/>
</dbReference>
<feature type="compositionally biased region" description="Polar residues" evidence="1">
    <location>
        <begin position="113"/>
        <end position="123"/>
    </location>
</feature>
<keyword evidence="2" id="KW-1133">Transmembrane helix</keyword>
<accession>A0ABV5SCJ9</accession>
<dbReference type="Proteomes" id="UP001589532">
    <property type="component" value="Unassembled WGS sequence"/>
</dbReference>
<sequence length="143" mass="15017">MKELTNHQSRNPLGTTSAAVAQEDCPPLNVEGQATAPAVEVFAARTVTAVMALIALLTFAFSFGNIWHLALMLNVPAWIAPLVRSQSGAETPADLITQVLNPTRRYWNGPGGSTTHTARNTAGPSPPTTFAASWPSAAPKPAT</sequence>
<evidence type="ECO:0000256" key="1">
    <source>
        <dbReference type="SAM" id="MobiDB-lite"/>
    </source>
</evidence>
<gene>
    <name evidence="3" type="ORF">ACFFSA_40465</name>
</gene>
<evidence type="ECO:0000256" key="2">
    <source>
        <dbReference type="SAM" id="Phobius"/>
    </source>
</evidence>
<keyword evidence="2" id="KW-0472">Membrane</keyword>
<feature type="transmembrane region" description="Helical" evidence="2">
    <location>
        <begin position="42"/>
        <end position="63"/>
    </location>
</feature>
<name>A0ABV5SCJ9_9ACTN</name>
<organism evidence="3 4">
    <name type="scientific">Nonomuraea helvata</name>
    <dbReference type="NCBI Taxonomy" id="37484"/>
    <lineage>
        <taxon>Bacteria</taxon>
        <taxon>Bacillati</taxon>
        <taxon>Actinomycetota</taxon>
        <taxon>Actinomycetes</taxon>
        <taxon>Streptosporangiales</taxon>
        <taxon>Streptosporangiaceae</taxon>
        <taxon>Nonomuraea</taxon>
    </lineage>
</organism>